<keyword evidence="1" id="KW-0677">Repeat</keyword>
<proteinExistence type="predicted"/>
<dbReference type="Proteomes" id="UP000825935">
    <property type="component" value="Chromosome 27"/>
</dbReference>
<keyword evidence="5" id="KW-1185">Reference proteome</keyword>
<protein>
    <recommendedName>
        <fullName evidence="3">DYW domain-containing protein</fullName>
    </recommendedName>
</protein>
<dbReference type="PROSITE" id="PS51375">
    <property type="entry name" value="PPR"/>
    <property type="match status" value="4"/>
</dbReference>
<dbReference type="EMBL" id="CM035432">
    <property type="protein sequence ID" value="KAH7294591.1"/>
    <property type="molecule type" value="Genomic_DNA"/>
</dbReference>
<evidence type="ECO:0000259" key="3">
    <source>
        <dbReference type="Pfam" id="PF14432"/>
    </source>
</evidence>
<feature type="repeat" description="PPR" evidence="2">
    <location>
        <begin position="460"/>
        <end position="494"/>
    </location>
</feature>
<evidence type="ECO:0000256" key="1">
    <source>
        <dbReference type="ARBA" id="ARBA00022737"/>
    </source>
</evidence>
<dbReference type="Pfam" id="PF14432">
    <property type="entry name" value="DYW_deaminase"/>
    <property type="match status" value="1"/>
</dbReference>
<dbReference type="Gene3D" id="1.25.40.10">
    <property type="entry name" value="Tetratricopeptide repeat domain"/>
    <property type="match status" value="4"/>
</dbReference>
<organism evidence="4 5">
    <name type="scientific">Ceratopteris richardii</name>
    <name type="common">Triangle waterfern</name>
    <dbReference type="NCBI Taxonomy" id="49495"/>
    <lineage>
        <taxon>Eukaryota</taxon>
        <taxon>Viridiplantae</taxon>
        <taxon>Streptophyta</taxon>
        <taxon>Embryophyta</taxon>
        <taxon>Tracheophyta</taxon>
        <taxon>Polypodiopsida</taxon>
        <taxon>Polypodiidae</taxon>
        <taxon>Polypodiales</taxon>
        <taxon>Pteridineae</taxon>
        <taxon>Pteridaceae</taxon>
        <taxon>Parkerioideae</taxon>
        <taxon>Ceratopteris</taxon>
    </lineage>
</organism>
<dbReference type="InterPro" id="IPR046960">
    <property type="entry name" value="PPR_At4g14850-like_plant"/>
</dbReference>
<feature type="repeat" description="PPR" evidence="2">
    <location>
        <begin position="358"/>
        <end position="392"/>
    </location>
</feature>
<gene>
    <name evidence="4" type="ORF">KP509_27G008800</name>
</gene>
<dbReference type="InterPro" id="IPR032867">
    <property type="entry name" value="DYW_dom"/>
</dbReference>
<sequence>MSALGAVPPPFYHLKFSKQVPSMDGHIGTKWVQSTLSIERSLSNGNAYQMNFTWTDKSESGNLNRDLNTVTEEEIVQAVEQTHLGSSLDLIAFTMRKCAEKKNHACALRLYELIHKHVFSSDPSIGPQLILMLLDCGCLHLAEREIKKIKDWDEIALNTFITAIVKRREPDVALPLLNKEDGAASLNSESQIYVEILKVCAEFKYLEQGSKLHAYILDKNLLESEIAIGNTLISMYAKCDDLIKAQNVFDELPARNVVSWNALLAGYARQGLNAEVLARYQKMQNEGIPPNAVTYLCILKACCGLGDVKRGQDIYAEIARKRLLKPKSRLCNMLMDMYVKSGLILKAHEVFDTLANHSVVAWNTLISGYNENGRGSEALQLAEQMQSEGVSPDAFTFACILKACGLSQAIDKGLEIHAIVLKKGLHETDFTVANALVDMYAKCGSLLKARAAFDSLPFRDVISWTSLISGYAEHGPRERALRCFDEMQQQGVSPNAVTYLCILKACGHLGAVSKGSEIHLLAANEGSLDRELLIGSTLVDMYAKFGLLQKAEEVFKRLYRRDVISWNALLAGYAQAGESEHVFLFFDRMRNEGTEPNLVTLTILLNACNHLGLVDKGLDYCMSFSRNFTIIPTVDHFTTIIDLLGRSGQLEKVIASIDKMHIVPDIVVWLTILSACRKWKTVEIGRWAFKEAMQLDCKNISAYICMSLIYLEAGMHQDVNKIEALRLRNQANNDEECCFLRDVNGLVRNFTSSTGHSLQRHRCINLENICNEMNKKMSLGQVPNDVPLSDILCKHTERDAVAFALTNTCKGTAVYLKKNVRVCDDCHSAIARLSELEQRKIVIEDSNRHHVFERGKCTCNGYW</sequence>
<feature type="repeat" description="PPR" evidence="2">
    <location>
        <begin position="256"/>
        <end position="290"/>
    </location>
</feature>
<feature type="domain" description="DYW" evidence="3">
    <location>
        <begin position="789"/>
        <end position="863"/>
    </location>
</feature>
<dbReference type="GO" id="GO:0009451">
    <property type="term" value="P:RNA modification"/>
    <property type="evidence" value="ECO:0007669"/>
    <property type="project" value="InterPro"/>
</dbReference>
<dbReference type="GO" id="GO:0003723">
    <property type="term" value="F:RNA binding"/>
    <property type="evidence" value="ECO:0007669"/>
    <property type="project" value="InterPro"/>
</dbReference>
<name>A0A8T2RF96_CERRI</name>
<dbReference type="FunFam" id="1.25.40.10:FF:000031">
    <property type="entry name" value="Pentatricopeptide repeat-containing protein mitochondrial"/>
    <property type="match status" value="1"/>
</dbReference>
<reference evidence="4 5" key="1">
    <citation type="submission" date="2021-08" db="EMBL/GenBank/DDBJ databases">
        <title>WGS assembly of Ceratopteris richardii.</title>
        <authorList>
            <person name="Marchant D.B."/>
            <person name="Chen G."/>
            <person name="Jenkins J."/>
            <person name="Shu S."/>
            <person name="Leebens-Mack J."/>
            <person name="Grimwood J."/>
            <person name="Schmutz J."/>
            <person name="Soltis P."/>
            <person name="Soltis D."/>
            <person name="Chen Z.-H."/>
        </authorList>
    </citation>
    <scope>NUCLEOTIDE SEQUENCE [LARGE SCALE GENOMIC DNA]</scope>
    <source>
        <strain evidence="4">Whitten #5841</strain>
        <tissue evidence="4">Leaf</tissue>
    </source>
</reference>
<feature type="repeat" description="PPR" evidence="2">
    <location>
        <begin position="562"/>
        <end position="596"/>
    </location>
</feature>
<evidence type="ECO:0000313" key="5">
    <source>
        <dbReference type="Proteomes" id="UP000825935"/>
    </source>
</evidence>
<dbReference type="OrthoDB" id="185373at2759"/>
<dbReference type="PANTHER" id="PTHR47926">
    <property type="entry name" value="PENTATRICOPEPTIDE REPEAT-CONTAINING PROTEIN"/>
    <property type="match status" value="1"/>
</dbReference>
<dbReference type="GO" id="GO:0008270">
    <property type="term" value="F:zinc ion binding"/>
    <property type="evidence" value="ECO:0007669"/>
    <property type="project" value="InterPro"/>
</dbReference>
<dbReference type="Pfam" id="PF13041">
    <property type="entry name" value="PPR_2"/>
    <property type="match status" value="4"/>
</dbReference>
<evidence type="ECO:0000256" key="2">
    <source>
        <dbReference type="PROSITE-ProRule" id="PRU00708"/>
    </source>
</evidence>
<dbReference type="InterPro" id="IPR002885">
    <property type="entry name" value="PPR_rpt"/>
</dbReference>
<comment type="caution">
    <text evidence="4">The sequence shown here is derived from an EMBL/GenBank/DDBJ whole genome shotgun (WGS) entry which is preliminary data.</text>
</comment>
<dbReference type="Pfam" id="PF01535">
    <property type="entry name" value="PPR"/>
    <property type="match status" value="2"/>
</dbReference>
<dbReference type="AlphaFoldDB" id="A0A8T2RF96"/>
<dbReference type="FunFam" id="1.25.40.10:FF:000344">
    <property type="entry name" value="Pentatricopeptide repeat-containing protein"/>
    <property type="match status" value="1"/>
</dbReference>
<dbReference type="NCBIfam" id="TIGR00756">
    <property type="entry name" value="PPR"/>
    <property type="match status" value="4"/>
</dbReference>
<evidence type="ECO:0000313" key="4">
    <source>
        <dbReference type="EMBL" id="KAH7294591.1"/>
    </source>
</evidence>
<dbReference type="InterPro" id="IPR011990">
    <property type="entry name" value="TPR-like_helical_dom_sf"/>
</dbReference>
<dbReference type="FunFam" id="1.25.40.10:FF:000158">
    <property type="entry name" value="pentatricopeptide repeat-containing protein At2g33680"/>
    <property type="match status" value="1"/>
</dbReference>
<dbReference type="GO" id="GO:0048731">
    <property type="term" value="P:system development"/>
    <property type="evidence" value="ECO:0007669"/>
    <property type="project" value="UniProtKB-ARBA"/>
</dbReference>
<accession>A0A8T2RF96</accession>
<dbReference type="PANTHER" id="PTHR47926:SF382">
    <property type="entry name" value="PENTACOTRIPEPTIDE-REPEAT REGION OF PRORP DOMAIN-CONTAINING PROTEIN"/>
    <property type="match status" value="1"/>
</dbReference>